<organism evidence="2 3">
    <name type="scientific">Limosilactobacillus alvi</name>
    <dbReference type="NCBI Taxonomy" id="990412"/>
    <lineage>
        <taxon>Bacteria</taxon>
        <taxon>Bacillati</taxon>
        <taxon>Bacillota</taxon>
        <taxon>Bacilli</taxon>
        <taxon>Lactobacillales</taxon>
        <taxon>Lactobacillaceae</taxon>
        <taxon>Limosilactobacillus</taxon>
    </lineage>
</organism>
<keyword evidence="1" id="KW-1133">Transmembrane helix</keyword>
<comment type="caution">
    <text evidence="2">The sequence shown here is derived from an EMBL/GenBank/DDBJ whole genome shotgun (WGS) entry which is preliminary data.</text>
</comment>
<keyword evidence="1" id="KW-0812">Transmembrane</keyword>
<dbReference type="Proteomes" id="UP000776629">
    <property type="component" value="Unassembled WGS sequence"/>
</dbReference>
<accession>A0ABS2ELZ6</accession>
<keyword evidence="3" id="KW-1185">Reference proteome</keyword>
<reference evidence="2 3" key="1">
    <citation type="journal article" date="2021" name="Sci. Rep.">
        <title>The distribution of antibiotic resistance genes in chicken gut microbiota commensals.</title>
        <authorList>
            <person name="Juricova H."/>
            <person name="Matiasovicova J."/>
            <person name="Kubasova T."/>
            <person name="Cejkova D."/>
            <person name="Rychlik I."/>
        </authorList>
    </citation>
    <scope>NUCLEOTIDE SEQUENCE [LARGE SCALE GENOMIC DNA]</scope>
    <source>
        <strain evidence="2 3">An810</strain>
    </source>
</reference>
<dbReference type="Pfam" id="PF19528">
    <property type="entry name" value="DUF6056"/>
    <property type="match status" value="1"/>
</dbReference>
<protein>
    <submittedName>
        <fullName evidence="2">Uncharacterized protein</fullName>
    </submittedName>
</protein>
<proteinExistence type="predicted"/>
<name>A0ABS2ELZ6_9LACO</name>
<dbReference type="EMBL" id="JACJJQ010000002">
    <property type="protein sequence ID" value="MBM6753251.1"/>
    <property type="molecule type" value="Genomic_DNA"/>
</dbReference>
<evidence type="ECO:0000313" key="3">
    <source>
        <dbReference type="Proteomes" id="UP000776629"/>
    </source>
</evidence>
<gene>
    <name evidence="2" type="ORF">H5993_00515</name>
</gene>
<keyword evidence="1" id="KW-0472">Membrane</keyword>
<dbReference type="InterPro" id="IPR045691">
    <property type="entry name" value="DUF6056"/>
</dbReference>
<feature type="transmembrane region" description="Helical" evidence="1">
    <location>
        <begin position="76"/>
        <end position="94"/>
    </location>
</feature>
<evidence type="ECO:0000256" key="1">
    <source>
        <dbReference type="SAM" id="Phobius"/>
    </source>
</evidence>
<evidence type="ECO:0000313" key="2">
    <source>
        <dbReference type="EMBL" id="MBM6753251.1"/>
    </source>
</evidence>
<feature type="transmembrane region" description="Helical" evidence="1">
    <location>
        <begin position="29"/>
        <end position="45"/>
    </location>
</feature>
<sequence length="105" mass="11562">MVLWRSGAGNYLVTIAYLDKFITLNKKRLLSLISLCGLGFLAGFGNQNTSGGVILITLLILLKNWLVTKKLNKQQLLSVGFLLLGFSGLLLSLGDKKRAKMYDSQ</sequence>